<sequence length="234" mass="24576">MFTSDDLIHESRHSIGIQPNVDGTLNLHNSLPDLDFFVMLSSLTGVAANTSQSNHAAGNTFQDALARHRTAKGQPAVSLDLGAVEDVGFVAESSDEVRDVIEKKPMQLANGPSASGSAAGQGVDKNSLSDLFVSQVSDQEASSRIATALVSKLSDLFNIGASDIDGTMPMSRYGVDSLIAVELRNWLKGAARARVTIFEILQSASLVEFALLVAGRAGLLGHVAATEAKVEVQA</sequence>
<dbReference type="InterPro" id="IPR036736">
    <property type="entry name" value="ACP-like_sf"/>
</dbReference>
<dbReference type="GO" id="GO:0044550">
    <property type="term" value="P:secondary metabolite biosynthetic process"/>
    <property type="evidence" value="ECO:0007669"/>
    <property type="project" value="TreeGrafter"/>
</dbReference>
<dbReference type="InterPro" id="IPR020806">
    <property type="entry name" value="PKS_PP-bd"/>
</dbReference>
<feature type="domain" description="Carrier" evidence="4">
    <location>
        <begin position="140"/>
        <end position="217"/>
    </location>
</feature>
<evidence type="ECO:0000313" key="6">
    <source>
        <dbReference type="Proteomes" id="UP000034680"/>
    </source>
</evidence>
<dbReference type="Gene3D" id="1.10.1200.10">
    <property type="entry name" value="ACP-like"/>
    <property type="match status" value="1"/>
</dbReference>
<keyword evidence="3" id="KW-0560">Oxidoreductase</keyword>
<dbReference type="AlphaFoldDB" id="A0A0G2FUL8"/>
<organism evidence="5 6">
    <name type="scientific">Diaporthe ampelina</name>
    <dbReference type="NCBI Taxonomy" id="1214573"/>
    <lineage>
        <taxon>Eukaryota</taxon>
        <taxon>Fungi</taxon>
        <taxon>Dikarya</taxon>
        <taxon>Ascomycota</taxon>
        <taxon>Pezizomycotina</taxon>
        <taxon>Sordariomycetes</taxon>
        <taxon>Sordariomycetidae</taxon>
        <taxon>Diaporthales</taxon>
        <taxon>Diaporthaceae</taxon>
        <taxon>Diaporthe</taxon>
    </lineage>
</organism>
<gene>
    <name evidence="5" type="ORF">UCDDA912_g02059</name>
</gene>
<dbReference type="SUPFAM" id="SSF51735">
    <property type="entry name" value="NAD(P)-binding Rossmann-fold domains"/>
    <property type="match status" value="1"/>
</dbReference>
<evidence type="ECO:0000313" key="5">
    <source>
        <dbReference type="EMBL" id="KKY37842.1"/>
    </source>
</evidence>
<proteinExistence type="predicted"/>
<dbReference type="SMART" id="SM00822">
    <property type="entry name" value="PKS_KR"/>
    <property type="match status" value="1"/>
</dbReference>
<keyword evidence="2" id="KW-0597">Phosphoprotein</keyword>
<dbReference type="GO" id="GO:0006633">
    <property type="term" value="P:fatty acid biosynthetic process"/>
    <property type="evidence" value="ECO:0007669"/>
    <property type="project" value="TreeGrafter"/>
</dbReference>
<accession>A0A0G2FUL8</accession>
<dbReference type="InterPro" id="IPR013968">
    <property type="entry name" value="PKS_KR"/>
</dbReference>
<reference evidence="5 6" key="1">
    <citation type="submission" date="2015-05" db="EMBL/GenBank/DDBJ databases">
        <title>Distinctive expansion of gene families associated with plant cell wall degradation and secondary metabolism in the genomes of grapevine trunk pathogens.</title>
        <authorList>
            <person name="Lawrence D.P."/>
            <person name="Travadon R."/>
            <person name="Rolshausen P.E."/>
            <person name="Baumgartner K."/>
        </authorList>
    </citation>
    <scope>NUCLEOTIDE SEQUENCE [LARGE SCALE GENOMIC DNA]</scope>
    <source>
        <strain evidence="5">DA912</strain>
    </source>
</reference>
<name>A0A0G2FUL8_9PEZI</name>
<dbReference type="InterPro" id="IPR036291">
    <property type="entry name" value="NAD(P)-bd_dom_sf"/>
</dbReference>
<dbReference type="Pfam" id="PF08659">
    <property type="entry name" value="KR"/>
    <property type="match status" value="1"/>
</dbReference>
<dbReference type="Proteomes" id="UP000034680">
    <property type="component" value="Unassembled WGS sequence"/>
</dbReference>
<dbReference type="OrthoDB" id="329835at2759"/>
<dbReference type="SUPFAM" id="SSF47336">
    <property type="entry name" value="ACP-like"/>
    <property type="match status" value="1"/>
</dbReference>
<dbReference type="STRING" id="1214573.A0A0G2FUL8"/>
<evidence type="ECO:0000256" key="2">
    <source>
        <dbReference type="ARBA" id="ARBA00022553"/>
    </source>
</evidence>
<evidence type="ECO:0000256" key="3">
    <source>
        <dbReference type="ARBA" id="ARBA00023002"/>
    </source>
</evidence>
<dbReference type="GO" id="GO:0016491">
    <property type="term" value="F:oxidoreductase activity"/>
    <property type="evidence" value="ECO:0007669"/>
    <property type="project" value="UniProtKB-KW"/>
</dbReference>
<dbReference type="InterPro" id="IPR006162">
    <property type="entry name" value="Ppantetheine_attach_site"/>
</dbReference>
<dbReference type="SMART" id="SM00823">
    <property type="entry name" value="PKS_PP"/>
    <property type="match status" value="1"/>
</dbReference>
<dbReference type="InterPro" id="IPR009081">
    <property type="entry name" value="PP-bd_ACP"/>
</dbReference>
<keyword evidence="6" id="KW-1185">Reference proteome</keyword>
<dbReference type="PROSITE" id="PS50075">
    <property type="entry name" value="CARRIER"/>
    <property type="match status" value="1"/>
</dbReference>
<evidence type="ECO:0000259" key="4">
    <source>
        <dbReference type="PROSITE" id="PS50075"/>
    </source>
</evidence>
<dbReference type="InterPro" id="IPR050091">
    <property type="entry name" value="PKS_NRPS_Biosynth_Enz"/>
</dbReference>
<dbReference type="PANTHER" id="PTHR43775:SF29">
    <property type="entry name" value="ASPERFURANONE POLYKETIDE SYNTHASE AFOG-RELATED"/>
    <property type="match status" value="1"/>
</dbReference>
<dbReference type="EMBL" id="LCUC01000066">
    <property type="protein sequence ID" value="KKY37842.1"/>
    <property type="molecule type" value="Genomic_DNA"/>
</dbReference>
<reference evidence="5 6" key="2">
    <citation type="submission" date="2015-05" db="EMBL/GenBank/DDBJ databases">
        <authorList>
            <person name="Morales-Cruz A."/>
            <person name="Amrine K.C."/>
            <person name="Cantu D."/>
        </authorList>
    </citation>
    <scope>NUCLEOTIDE SEQUENCE [LARGE SCALE GENOMIC DNA]</scope>
    <source>
        <strain evidence="5">DA912</strain>
    </source>
</reference>
<protein>
    <submittedName>
        <fullName evidence="5">Putative type i polyketide synthase</fullName>
    </submittedName>
</protein>
<dbReference type="Gene3D" id="3.40.50.720">
    <property type="entry name" value="NAD(P)-binding Rossmann-like Domain"/>
    <property type="match status" value="1"/>
</dbReference>
<dbReference type="InterPro" id="IPR057326">
    <property type="entry name" value="KR_dom"/>
</dbReference>
<dbReference type="GO" id="GO:0031177">
    <property type="term" value="F:phosphopantetheine binding"/>
    <property type="evidence" value="ECO:0007669"/>
    <property type="project" value="InterPro"/>
</dbReference>
<dbReference type="GO" id="GO:0004312">
    <property type="term" value="F:fatty acid synthase activity"/>
    <property type="evidence" value="ECO:0007669"/>
    <property type="project" value="TreeGrafter"/>
</dbReference>
<dbReference type="PANTHER" id="PTHR43775">
    <property type="entry name" value="FATTY ACID SYNTHASE"/>
    <property type="match status" value="1"/>
</dbReference>
<dbReference type="Pfam" id="PF23297">
    <property type="entry name" value="ACP_SdgA_C"/>
    <property type="match status" value="1"/>
</dbReference>
<keyword evidence="1" id="KW-0596">Phosphopantetheine</keyword>
<evidence type="ECO:0000256" key="1">
    <source>
        <dbReference type="ARBA" id="ARBA00022450"/>
    </source>
</evidence>
<comment type="caution">
    <text evidence="5">The sequence shown here is derived from an EMBL/GenBank/DDBJ whole genome shotgun (WGS) entry which is preliminary data.</text>
</comment>
<dbReference type="PROSITE" id="PS00012">
    <property type="entry name" value="PHOSPHOPANTETHEINE"/>
    <property type="match status" value="1"/>
</dbReference>